<evidence type="ECO:0000256" key="1">
    <source>
        <dbReference type="ARBA" id="ARBA00009175"/>
    </source>
</evidence>
<feature type="binding site" evidence="4">
    <location>
        <position position="59"/>
    </location>
    <ligand>
        <name>molybdate</name>
        <dbReference type="ChEBI" id="CHEBI:36264"/>
    </ligand>
</feature>
<feature type="signal peptide" evidence="5">
    <location>
        <begin position="1"/>
        <end position="21"/>
    </location>
</feature>
<dbReference type="PIRSF" id="PIRSF004846">
    <property type="entry name" value="ModA"/>
    <property type="match status" value="1"/>
</dbReference>
<evidence type="ECO:0000313" key="6">
    <source>
        <dbReference type="EMBL" id="KFB72277.1"/>
    </source>
</evidence>
<keyword evidence="2 4" id="KW-0479">Metal-binding</keyword>
<evidence type="ECO:0000256" key="4">
    <source>
        <dbReference type="PIRSR" id="PIRSR004846-1"/>
    </source>
</evidence>
<reference evidence="6 7" key="1">
    <citation type="submission" date="2014-02" db="EMBL/GenBank/DDBJ databases">
        <title>Expanding our view of genomic diversity in Candidatus Accumulibacter clades.</title>
        <authorList>
            <person name="Skennerton C.T."/>
            <person name="Barr J.J."/>
            <person name="Slater F.R."/>
            <person name="Bond P.L."/>
            <person name="Tyson G.W."/>
        </authorList>
    </citation>
    <scope>NUCLEOTIDE SEQUENCE [LARGE SCALE GENOMIC DNA]</scope>
    <source>
        <strain evidence="7">BA-91</strain>
    </source>
</reference>
<dbReference type="Gene3D" id="3.40.190.10">
    <property type="entry name" value="Periplasmic binding protein-like II"/>
    <property type="match status" value="2"/>
</dbReference>
<accession>A0A080LUJ5</accession>
<protein>
    <submittedName>
        <fullName evidence="6">Molybdate-binding periplasmic protein</fullName>
    </submittedName>
</protein>
<evidence type="ECO:0000313" key="7">
    <source>
        <dbReference type="Proteomes" id="UP000020077"/>
    </source>
</evidence>
<dbReference type="GO" id="GO:0030973">
    <property type="term" value="F:molybdate ion binding"/>
    <property type="evidence" value="ECO:0007669"/>
    <property type="project" value="InterPro"/>
</dbReference>
<comment type="caution">
    <text evidence="6">The sequence shown here is derived from an EMBL/GenBank/DDBJ whole genome shotgun (WGS) entry which is preliminary data.</text>
</comment>
<dbReference type="GO" id="GO:0046872">
    <property type="term" value="F:metal ion binding"/>
    <property type="evidence" value="ECO:0007669"/>
    <property type="project" value="UniProtKB-KW"/>
</dbReference>
<dbReference type="PANTHER" id="PTHR30632:SF14">
    <property type="entry name" value="TUNGSTATE_MOLYBDATE_CHROMATE-BINDING PROTEIN MODA"/>
    <property type="match status" value="1"/>
</dbReference>
<proteinExistence type="inferred from homology"/>
<dbReference type="InterPro" id="IPR050682">
    <property type="entry name" value="ModA/WtpA"/>
</dbReference>
<dbReference type="InterPro" id="IPR005950">
    <property type="entry name" value="ModA"/>
</dbReference>
<name>A0A080LUJ5_9PROT</name>
<dbReference type="AlphaFoldDB" id="A0A080LUJ5"/>
<dbReference type="EMBL" id="JDVG02000411">
    <property type="protein sequence ID" value="KFB72277.1"/>
    <property type="molecule type" value="Genomic_DNA"/>
</dbReference>
<keyword evidence="4" id="KW-0500">Molybdenum</keyword>
<gene>
    <name evidence="6" type="primary">modA</name>
    <name evidence="6" type="ORF">AW09_002531</name>
</gene>
<evidence type="ECO:0000256" key="2">
    <source>
        <dbReference type="ARBA" id="ARBA00022723"/>
    </source>
</evidence>
<dbReference type="InterPro" id="IPR044084">
    <property type="entry name" value="AvModA-like_subst-bd"/>
</dbReference>
<keyword evidence="3 5" id="KW-0732">Signal</keyword>
<evidence type="ECO:0000256" key="3">
    <source>
        <dbReference type="ARBA" id="ARBA00022729"/>
    </source>
</evidence>
<feature type="chain" id="PRO_5001750874" evidence="5">
    <location>
        <begin position="22"/>
        <end position="261"/>
    </location>
</feature>
<dbReference type="NCBIfam" id="TIGR01256">
    <property type="entry name" value="modA"/>
    <property type="match status" value="1"/>
</dbReference>
<evidence type="ECO:0000256" key="5">
    <source>
        <dbReference type="SAM" id="SignalP"/>
    </source>
</evidence>
<sequence length="261" mass="27742" precursor="true">MLIFRVGVCLLLLAGLAVANAAGAPPIAAAADLKFALAEIAEHFEKATGRTVKLSFGSSGHFAHQLEQGAPFELFLSADENLVFRLADQGLTLDRGALYAIGRLVLFVPHGSTLQADATLNDLRAALADGRVKRFAIANPEHAPYGRAARAVLQQAGLWSAIEPKLVLGENAAQAMQFAASGSSQGGLLPLSLSRAPAIAKSGTFTLIPGEWHAREPLRQRLVRMKSAGDTARAFHDYLQQPAARAIFVRYGFVLPGEAPR</sequence>
<dbReference type="Pfam" id="PF13531">
    <property type="entry name" value="SBP_bac_11"/>
    <property type="match status" value="1"/>
</dbReference>
<dbReference type="PANTHER" id="PTHR30632">
    <property type="entry name" value="MOLYBDATE-BINDING PERIPLASMIC PROTEIN"/>
    <property type="match status" value="1"/>
</dbReference>
<dbReference type="SUPFAM" id="SSF53850">
    <property type="entry name" value="Periplasmic binding protein-like II"/>
    <property type="match status" value="1"/>
</dbReference>
<organism evidence="6 7">
    <name type="scientific">Candidatus Accumulibacter phosphatis</name>
    <dbReference type="NCBI Taxonomy" id="327160"/>
    <lineage>
        <taxon>Bacteria</taxon>
        <taxon>Pseudomonadati</taxon>
        <taxon>Pseudomonadota</taxon>
        <taxon>Betaproteobacteria</taxon>
        <taxon>Candidatus Accumulibacter</taxon>
    </lineage>
</organism>
<comment type="similarity">
    <text evidence="1">Belongs to the bacterial solute-binding protein ModA family.</text>
</comment>
<dbReference type="GO" id="GO:0015689">
    <property type="term" value="P:molybdate ion transport"/>
    <property type="evidence" value="ECO:0007669"/>
    <property type="project" value="InterPro"/>
</dbReference>
<dbReference type="CDD" id="cd13539">
    <property type="entry name" value="PBP2_AvModA"/>
    <property type="match status" value="1"/>
</dbReference>
<dbReference type="Proteomes" id="UP000020077">
    <property type="component" value="Unassembled WGS sequence"/>
</dbReference>